<accession>A0A371CXQ2</accession>
<proteinExistence type="predicted"/>
<feature type="compositionally biased region" description="Basic and acidic residues" evidence="1">
    <location>
        <begin position="602"/>
        <end position="614"/>
    </location>
</feature>
<feature type="region of interest" description="Disordered" evidence="1">
    <location>
        <begin position="20"/>
        <end position="43"/>
    </location>
</feature>
<feature type="compositionally biased region" description="Gly residues" evidence="1">
    <location>
        <begin position="1088"/>
        <end position="1125"/>
    </location>
</feature>
<gene>
    <name evidence="2" type="ORF">OH76DRAFT_1420964</name>
</gene>
<feature type="compositionally biased region" description="Polar residues" evidence="1">
    <location>
        <begin position="430"/>
        <end position="445"/>
    </location>
</feature>
<feature type="compositionally biased region" description="Low complexity" evidence="1">
    <location>
        <begin position="264"/>
        <end position="276"/>
    </location>
</feature>
<feature type="compositionally biased region" description="Basic and acidic residues" evidence="1">
    <location>
        <begin position="1069"/>
        <end position="1078"/>
    </location>
</feature>
<evidence type="ECO:0000256" key="1">
    <source>
        <dbReference type="SAM" id="MobiDB-lite"/>
    </source>
</evidence>
<dbReference type="AlphaFoldDB" id="A0A371CXQ2"/>
<dbReference type="STRING" id="139420.A0A371CXQ2"/>
<reference evidence="2 3" key="1">
    <citation type="journal article" date="2018" name="Biotechnol. Biofuels">
        <title>Integrative visual omics of the white-rot fungus Polyporus brumalis exposes the biotechnological potential of its oxidative enzymes for delignifying raw plant biomass.</title>
        <authorList>
            <person name="Miyauchi S."/>
            <person name="Rancon A."/>
            <person name="Drula E."/>
            <person name="Hage H."/>
            <person name="Chaduli D."/>
            <person name="Favel A."/>
            <person name="Grisel S."/>
            <person name="Henrissat B."/>
            <person name="Herpoel-Gimbert I."/>
            <person name="Ruiz-Duenas F.J."/>
            <person name="Chevret D."/>
            <person name="Hainaut M."/>
            <person name="Lin J."/>
            <person name="Wang M."/>
            <person name="Pangilinan J."/>
            <person name="Lipzen A."/>
            <person name="Lesage-Meessen L."/>
            <person name="Navarro D."/>
            <person name="Riley R."/>
            <person name="Grigoriev I.V."/>
            <person name="Zhou S."/>
            <person name="Raouche S."/>
            <person name="Rosso M.N."/>
        </authorList>
    </citation>
    <scope>NUCLEOTIDE SEQUENCE [LARGE SCALE GENOMIC DNA]</scope>
    <source>
        <strain evidence="2 3">BRFM 1820</strain>
    </source>
</reference>
<organism evidence="2 3">
    <name type="scientific">Lentinus brumalis</name>
    <dbReference type="NCBI Taxonomy" id="2498619"/>
    <lineage>
        <taxon>Eukaryota</taxon>
        <taxon>Fungi</taxon>
        <taxon>Dikarya</taxon>
        <taxon>Basidiomycota</taxon>
        <taxon>Agaricomycotina</taxon>
        <taxon>Agaricomycetes</taxon>
        <taxon>Polyporales</taxon>
        <taxon>Polyporaceae</taxon>
        <taxon>Lentinus</taxon>
    </lineage>
</organism>
<dbReference type="Proteomes" id="UP000256964">
    <property type="component" value="Unassembled WGS sequence"/>
</dbReference>
<protein>
    <submittedName>
        <fullName evidence="2">Uncharacterized protein</fullName>
    </submittedName>
</protein>
<feature type="region of interest" description="Disordered" evidence="1">
    <location>
        <begin position="203"/>
        <end position="223"/>
    </location>
</feature>
<feature type="compositionally biased region" description="Polar residues" evidence="1">
    <location>
        <begin position="203"/>
        <end position="213"/>
    </location>
</feature>
<feature type="region of interest" description="Disordered" evidence="1">
    <location>
        <begin position="589"/>
        <end position="728"/>
    </location>
</feature>
<dbReference type="EMBL" id="KZ857441">
    <property type="protein sequence ID" value="RDX45082.1"/>
    <property type="molecule type" value="Genomic_DNA"/>
</dbReference>
<feature type="region of interest" description="Disordered" evidence="1">
    <location>
        <begin position="541"/>
        <end position="573"/>
    </location>
</feature>
<dbReference type="OrthoDB" id="3259337at2759"/>
<feature type="compositionally biased region" description="Acidic residues" evidence="1">
    <location>
        <begin position="463"/>
        <end position="473"/>
    </location>
</feature>
<feature type="region of interest" description="Disordered" evidence="1">
    <location>
        <begin position="250"/>
        <end position="286"/>
    </location>
</feature>
<feature type="compositionally biased region" description="Polar residues" evidence="1">
    <location>
        <begin position="1055"/>
        <end position="1065"/>
    </location>
</feature>
<sequence length="1131" mass="123205">MASNSLAPLDSQRTLVNALGIDTAPDNGAGTAHATPENESMETVPVATDDEDAADALGGPPIHPPGLPIPQHLPMQTPPPNQLQLQANQAVLATAHALPPPATIVQQPATANVQQPAAANVQQLLAAANPPPPVANHQQPPLVQAQWQMPVQVHVPPPRRAPLTDVSLNRLTGSRATHGINNAHASLLQNVVGGAMSSAQNAQTLAQNGTQAATAPLHPGSPAALLPPLPIDASPTNLDLYLPRGVADSGGTANANARRTHQVRAPSARRSATATSDDLYWRHVESPPVPQDPLFWPSGQNPQAQQQFNRGEHSVDVPFLNSYPNDKKRPWVGSPDPEDMQRQLSRLRMTGTTPLLRGARTLPRSLSAVSNPWECEQRGRGVRVDEGISFLPVASSTPEVSTVLPGDQSQSPSPFVNTSGQPPTPHNVDDTITSAPLNETMSLPTASPEKQGRSQGRHRPMEVDPESEEDGSQDQEPRTPVRPTRGKGKARAVTQDVSDGEQALASDQDEGWNEDAIAQAQQESLRQAQEDRIRLYYGEGRGYQRRDGPSGSRVTDAWRSPGYGTAAGPSGVRTMDGDPATHMGFETSEWRIPPQRRQTHGTGDRASQRERSEFRPFPNTRAAAFVDQRDRNRATNAATRSSVLQRSPLTRAAGMQNIHPGLSAYSRPSAAPGERDDAGSERRVRQERDNDVSERRERHERVRRDRGDDRNASQRAGSRVQTGDVPHDVHEAEELNPAWYAPEDGEVIPTAIEDGLAHNDAPTGVPTGGFPRIYRDDPEARIRGMAVEWIQEIWSDRPNTVVLLDIYNYRHTEDDSYNRRISEAIRGRFEQLTGEQDFDVVPPKADPATNLRSRNLPTTWAIRGLSPGAVATATRQGVWSFNDISFFAFPRAAQMTSWICMLEGFLDGNEAKIRAAILRVLNEDGMNSWLASMVATNPDFLDGTVDEGVQAILDSVRVEPMQMGNGNYVVNVYIRPPTRDIREWRRWAADLRSRRYRSFANGTGRVRQATQCSGCHGVSHPTHICPYPRLRGWNGPMQGEGVFGERARGYDENDPSSGATRTETGPTWRRNESNRGRDNWSTPRPSGGRSGYNGGSGRGRGGGPSGGYERGRGRGPNRGQGGGSFSKGKRI</sequence>
<name>A0A371CXQ2_9APHY</name>
<feature type="region of interest" description="Disordered" evidence="1">
    <location>
        <begin position="396"/>
        <end position="512"/>
    </location>
</feature>
<feature type="compositionally biased region" description="Basic and acidic residues" evidence="1">
    <location>
        <begin position="673"/>
        <end position="712"/>
    </location>
</feature>
<keyword evidence="3" id="KW-1185">Reference proteome</keyword>
<feature type="region of interest" description="Disordered" evidence="1">
    <location>
        <begin position="1036"/>
        <end position="1131"/>
    </location>
</feature>
<evidence type="ECO:0000313" key="2">
    <source>
        <dbReference type="EMBL" id="RDX45082.1"/>
    </source>
</evidence>
<feature type="compositionally biased region" description="Polar residues" evidence="1">
    <location>
        <begin position="407"/>
        <end position="421"/>
    </location>
</feature>
<evidence type="ECO:0000313" key="3">
    <source>
        <dbReference type="Proteomes" id="UP000256964"/>
    </source>
</evidence>